<dbReference type="InterPro" id="IPR011050">
    <property type="entry name" value="Pectin_lyase_fold/virulence"/>
</dbReference>
<dbReference type="Gene3D" id="2.160.20.10">
    <property type="entry name" value="Single-stranded right-handed beta-helix, Pectin lyase-like"/>
    <property type="match status" value="1"/>
</dbReference>
<gene>
    <name evidence="17" type="ORF">MKK02DRAFT_27110</name>
</gene>
<evidence type="ECO:0000256" key="14">
    <source>
        <dbReference type="ARBA" id="ARBA00048766"/>
    </source>
</evidence>
<evidence type="ECO:0000256" key="3">
    <source>
        <dbReference type="ARBA" id="ARBA00022525"/>
    </source>
</evidence>
<dbReference type="Pfam" id="PF00295">
    <property type="entry name" value="Glyco_hydro_28"/>
    <property type="match status" value="1"/>
</dbReference>
<keyword evidence="8" id="KW-0119">Carbohydrate metabolism</keyword>
<dbReference type="InterPro" id="IPR000743">
    <property type="entry name" value="Glyco_hydro_28"/>
</dbReference>
<evidence type="ECO:0000313" key="18">
    <source>
        <dbReference type="Proteomes" id="UP001164286"/>
    </source>
</evidence>
<dbReference type="PANTHER" id="PTHR31736:SF12">
    <property type="entry name" value="EXO-POLYGALACTURONASE, PUTATIVE-RELATED"/>
    <property type="match status" value="1"/>
</dbReference>
<comment type="function">
    <text evidence="12">Specific in hydrolyzing the terminal glycosidic bond of polygalacturonic acid and oligogalacturonates.</text>
</comment>
<evidence type="ECO:0000256" key="6">
    <source>
        <dbReference type="ARBA" id="ARBA00023157"/>
    </source>
</evidence>
<keyword evidence="18" id="KW-1185">Reference proteome</keyword>
<evidence type="ECO:0000256" key="10">
    <source>
        <dbReference type="ARBA" id="ARBA00023316"/>
    </source>
</evidence>
<dbReference type="GeneID" id="77726506"/>
<keyword evidence="3" id="KW-0964">Secreted</keyword>
<evidence type="ECO:0000256" key="2">
    <source>
        <dbReference type="ARBA" id="ARBA00008834"/>
    </source>
</evidence>
<keyword evidence="6" id="KW-1015">Disulfide bond</keyword>
<organism evidence="17 18">
    <name type="scientific">Dioszegia hungarica</name>
    <dbReference type="NCBI Taxonomy" id="4972"/>
    <lineage>
        <taxon>Eukaryota</taxon>
        <taxon>Fungi</taxon>
        <taxon>Dikarya</taxon>
        <taxon>Basidiomycota</taxon>
        <taxon>Agaricomycotina</taxon>
        <taxon>Tremellomycetes</taxon>
        <taxon>Tremellales</taxon>
        <taxon>Bulleribasidiaceae</taxon>
        <taxon>Dioszegia</taxon>
    </lineage>
</organism>
<dbReference type="InterPro" id="IPR012334">
    <property type="entry name" value="Pectin_lyas_fold"/>
</dbReference>
<dbReference type="GO" id="GO:0005576">
    <property type="term" value="C:extracellular region"/>
    <property type="evidence" value="ECO:0007669"/>
    <property type="project" value="UniProtKB-SubCell"/>
</dbReference>
<keyword evidence="11" id="KW-0624">Polysaccharide degradation</keyword>
<dbReference type="Proteomes" id="UP001164286">
    <property type="component" value="Unassembled WGS sequence"/>
</dbReference>
<dbReference type="RefSeq" id="XP_052945810.1">
    <property type="nucleotide sequence ID" value="XM_053087305.1"/>
</dbReference>
<dbReference type="EMBL" id="JAKWFO010000005">
    <property type="protein sequence ID" value="KAI9636033.1"/>
    <property type="molecule type" value="Genomic_DNA"/>
</dbReference>
<protein>
    <recommendedName>
        <fullName evidence="13">galacturonan 1,4-alpha-galacturonidase</fullName>
        <ecNumber evidence="13">3.2.1.67</ecNumber>
    </recommendedName>
</protein>
<keyword evidence="4 16" id="KW-0732">Signal</keyword>
<evidence type="ECO:0000256" key="15">
    <source>
        <dbReference type="RuleBase" id="RU361169"/>
    </source>
</evidence>
<comment type="catalytic activity">
    <reaction evidence="14">
        <text>[(1-&gt;4)-alpha-D-galacturonosyl](n) + H2O = alpha-D-galacturonate + [(1-&gt;4)-alpha-D-galacturonosyl](n-1)</text>
        <dbReference type="Rhea" id="RHEA:14117"/>
        <dbReference type="Rhea" id="RHEA-COMP:14570"/>
        <dbReference type="Rhea" id="RHEA-COMP:14572"/>
        <dbReference type="ChEBI" id="CHEBI:15377"/>
        <dbReference type="ChEBI" id="CHEBI:58658"/>
        <dbReference type="ChEBI" id="CHEBI:140523"/>
        <dbReference type="EC" id="3.2.1.67"/>
    </reaction>
</comment>
<evidence type="ECO:0000256" key="4">
    <source>
        <dbReference type="ARBA" id="ARBA00022729"/>
    </source>
</evidence>
<dbReference type="AlphaFoldDB" id="A0AA38H8Q6"/>
<evidence type="ECO:0000256" key="12">
    <source>
        <dbReference type="ARBA" id="ARBA00037312"/>
    </source>
</evidence>
<keyword evidence="10" id="KW-0961">Cell wall biogenesis/degradation</keyword>
<dbReference type="PANTHER" id="PTHR31736">
    <property type="match status" value="1"/>
</dbReference>
<dbReference type="GO" id="GO:0004650">
    <property type="term" value="F:polygalacturonase activity"/>
    <property type="evidence" value="ECO:0007669"/>
    <property type="project" value="InterPro"/>
</dbReference>
<evidence type="ECO:0000256" key="8">
    <source>
        <dbReference type="ARBA" id="ARBA00023277"/>
    </source>
</evidence>
<evidence type="ECO:0000256" key="13">
    <source>
        <dbReference type="ARBA" id="ARBA00038933"/>
    </source>
</evidence>
<comment type="subcellular location">
    <subcellularLocation>
        <location evidence="1">Secreted</location>
    </subcellularLocation>
</comment>
<feature type="chain" id="PRO_5041383334" description="galacturonan 1,4-alpha-galacturonidase" evidence="16">
    <location>
        <begin position="17"/>
        <end position="481"/>
    </location>
</feature>
<evidence type="ECO:0000256" key="5">
    <source>
        <dbReference type="ARBA" id="ARBA00022801"/>
    </source>
</evidence>
<reference evidence="17" key="1">
    <citation type="journal article" date="2022" name="G3 (Bethesda)">
        <title>High quality genome of the basidiomycete yeast Dioszegia hungarica PDD-24b-2 isolated from cloud water.</title>
        <authorList>
            <person name="Jarrige D."/>
            <person name="Haridas S."/>
            <person name="Bleykasten-Grosshans C."/>
            <person name="Joly M."/>
            <person name="Nadalig T."/>
            <person name="Sancelme M."/>
            <person name="Vuilleumier S."/>
            <person name="Grigoriev I.V."/>
            <person name="Amato P."/>
            <person name="Bringel F."/>
        </authorList>
    </citation>
    <scope>NUCLEOTIDE SEQUENCE</scope>
    <source>
        <strain evidence="17">PDD-24b-2</strain>
    </source>
</reference>
<dbReference type="SUPFAM" id="SSF51126">
    <property type="entry name" value="Pectin lyase-like"/>
    <property type="match status" value="1"/>
</dbReference>
<evidence type="ECO:0000256" key="11">
    <source>
        <dbReference type="ARBA" id="ARBA00023326"/>
    </source>
</evidence>
<dbReference type="EC" id="3.2.1.67" evidence="13"/>
<dbReference type="GO" id="GO:0000272">
    <property type="term" value="P:polysaccharide catabolic process"/>
    <property type="evidence" value="ECO:0007669"/>
    <property type="project" value="UniProtKB-KW"/>
</dbReference>
<name>A0AA38H8Q6_9TREE</name>
<dbReference type="GO" id="GO:0071555">
    <property type="term" value="P:cell wall organization"/>
    <property type="evidence" value="ECO:0007669"/>
    <property type="project" value="UniProtKB-KW"/>
</dbReference>
<feature type="signal peptide" evidence="16">
    <location>
        <begin position="1"/>
        <end position="16"/>
    </location>
</feature>
<evidence type="ECO:0000256" key="7">
    <source>
        <dbReference type="ARBA" id="ARBA00023180"/>
    </source>
</evidence>
<evidence type="ECO:0000256" key="9">
    <source>
        <dbReference type="ARBA" id="ARBA00023295"/>
    </source>
</evidence>
<dbReference type="GO" id="GO:0047911">
    <property type="term" value="F:galacturan 1,4-alpha-galacturonidase activity"/>
    <property type="evidence" value="ECO:0007669"/>
    <property type="project" value="UniProtKB-EC"/>
</dbReference>
<keyword evidence="5 15" id="KW-0378">Hydrolase</keyword>
<sequence length="481" mass="53399">MRLLASLALLSSTALAFPTILDPISAVSKVLSLTQDVSSEYLEIDPLFFDATTGGHRKRCVLHPVKEGEGFDDDNLIRAVEECGNGGIIRLPDANYTINSPIKMELHNALLSVSGFISFSTDIDNWVAKRVPLDFQNLALAWVITGDNYVLDGHGSGGIYGNGQVWYSWAKEEGNKYGRPMSFAIVNSTNVTVQNWSVIQPQFWASIVVRSENVLYKNYYVNATQYDPGAANHTLTWLQNTDGCDTYVSNNVTFDGMIYQGGDDCLALKPNSSAITARNVTCYGGTGIAFGSIAQYPGRTDWLVDIEMEDIKLYPSRQHQQQNGLYFKSWIGYPIGTPPNGGGGGLGYTKNIRIKNVEMKDNLRPVFVQTDLLYLIERQGEGRDTSLFKWEDIVMTNITGTSSDNRVVWLDCAKSAPCNGIRFEDFNVKPGKKDAKEINYVCNNVVLGGKDGLDVCHPSESKKEPWYERPHKALKEFFVQA</sequence>
<evidence type="ECO:0000313" key="17">
    <source>
        <dbReference type="EMBL" id="KAI9636033.1"/>
    </source>
</evidence>
<keyword evidence="9 15" id="KW-0326">Glycosidase</keyword>
<comment type="caution">
    <text evidence="17">The sequence shown here is derived from an EMBL/GenBank/DDBJ whole genome shotgun (WGS) entry which is preliminary data.</text>
</comment>
<keyword evidence="7" id="KW-0325">Glycoprotein</keyword>
<comment type="similarity">
    <text evidence="2 15">Belongs to the glycosyl hydrolase 28 family.</text>
</comment>
<evidence type="ECO:0000256" key="16">
    <source>
        <dbReference type="SAM" id="SignalP"/>
    </source>
</evidence>
<proteinExistence type="inferred from homology"/>
<evidence type="ECO:0000256" key="1">
    <source>
        <dbReference type="ARBA" id="ARBA00004613"/>
    </source>
</evidence>
<accession>A0AA38H8Q6</accession>